<dbReference type="InterPro" id="IPR051564">
    <property type="entry name" value="LRR_receptor-like_kinase"/>
</dbReference>
<dbReference type="SUPFAM" id="SSF56112">
    <property type="entry name" value="Protein kinase-like (PK-like)"/>
    <property type="match status" value="1"/>
</dbReference>
<dbReference type="GO" id="GO:0016020">
    <property type="term" value="C:membrane"/>
    <property type="evidence" value="ECO:0007669"/>
    <property type="project" value="TreeGrafter"/>
</dbReference>
<dbReference type="GO" id="GO:0004672">
    <property type="term" value="F:protein kinase activity"/>
    <property type="evidence" value="ECO:0007669"/>
    <property type="project" value="InterPro"/>
</dbReference>
<proteinExistence type="predicted"/>
<dbReference type="PANTHER" id="PTHR48055">
    <property type="entry name" value="LEUCINE-RICH REPEAT RECEPTOR PROTEIN KINASE EMS1"/>
    <property type="match status" value="1"/>
</dbReference>
<dbReference type="InterPro" id="IPR011009">
    <property type="entry name" value="Kinase-like_dom_sf"/>
</dbReference>
<dbReference type="InterPro" id="IPR001245">
    <property type="entry name" value="Ser-Thr/Tyr_kinase_cat_dom"/>
</dbReference>
<organism evidence="2 3">
    <name type="scientific">Hevea brasiliensis</name>
    <name type="common">Para rubber tree</name>
    <name type="synonym">Siphonia brasiliensis</name>
    <dbReference type="NCBI Taxonomy" id="3981"/>
    <lineage>
        <taxon>Eukaryota</taxon>
        <taxon>Viridiplantae</taxon>
        <taxon>Streptophyta</taxon>
        <taxon>Embryophyta</taxon>
        <taxon>Tracheophyta</taxon>
        <taxon>Spermatophyta</taxon>
        <taxon>Magnoliopsida</taxon>
        <taxon>eudicotyledons</taxon>
        <taxon>Gunneridae</taxon>
        <taxon>Pentapetalae</taxon>
        <taxon>rosids</taxon>
        <taxon>fabids</taxon>
        <taxon>Malpighiales</taxon>
        <taxon>Euphorbiaceae</taxon>
        <taxon>Crotonoideae</taxon>
        <taxon>Micrandreae</taxon>
        <taxon>Hevea</taxon>
    </lineage>
</organism>
<gene>
    <name evidence="2" type="ORF">GH714_007696</name>
</gene>
<keyword evidence="3" id="KW-1185">Reference proteome</keyword>
<evidence type="ECO:0000313" key="3">
    <source>
        <dbReference type="Proteomes" id="UP000467840"/>
    </source>
</evidence>
<dbReference type="Pfam" id="PF07714">
    <property type="entry name" value="PK_Tyr_Ser-Thr"/>
    <property type="match status" value="1"/>
</dbReference>
<reference evidence="2 3" key="1">
    <citation type="journal article" date="2020" name="Mol. Plant">
        <title>The Chromosome-Based Rubber Tree Genome Provides New Insights into Spurge Genome Evolution and Rubber Biosynthesis.</title>
        <authorList>
            <person name="Liu J."/>
            <person name="Shi C."/>
            <person name="Shi C.C."/>
            <person name="Li W."/>
            <person name="Zhang Q.J."/>
            <person name="Zhang Y."/>
            <person name="Li K."/>
            <person name="Lu H.F."/>
            <person name="Shi C."/>
            <person name="Zhu S.T."/>
            <person name="Xiao Z.Y."/>
            <person name="Nan H."/>
            <person name="Yue Y."/>
            <person name="Zhu X.G."/>
            <person name="Wu Y."/>
            <person name="Hong X.N."/>
            <person name="Fan G.Y."/>
            <person name="Tong Y."/>
            <person name="Zhang D."/>
            <person name="Mao C.L."/>
            <person name="Liu Y.L."/>
            <person name="Hao S.J."/>
            <person name="Liu W.Q."/>
            <person name="Lv M.Q."/>
            <person name="Zhang H.B."/>
            <person name="Liu Y."/>
            <person name="Hu-Tang G.R."/>
            <person name="Wang J.P."/>
            <person name="Wang J.H."/>
            <person name="Sun Y.H."/>
            <person name="Ni S.B."/>
            <person name="Chen W.B."/>
            <person name="Zhang X.C."/>
            <person name="Jiao Y.N."/>
            <person name="Eichler E.E."/>
            <person name="Li G.H."/>
            <person name="Liu X."/>
            <person name="Gao L.Z."/>
        </authorList>
    </citation>
    <scope>NUCLEOTIDE SEQUENCE [LARGE SCALE GENOMIC DNA]</scope>
    <source>
        <strain evidence="3">cv. GT1</strain>
        <tissue evidence="2">Leaf</tissue>
    </source>
</reference>
<name>A0A6A6M1A9_HEVBR</name>
<protein>
    <recommendedName>
        <fullName evidence="1">Serine-threonine/tyrosine-protein kinase catalytic domain-containing protein</fullName>
    </recommendedName>
</protein>
<accession>A0A6A6M1A9</accession>
<feature type="domain" description="Serine-threonine/tyrosine-protein kinase catalytic" evidence="1">
    <location>
        <begin position="1"/>
        <end position="53"/>
    </location>
</feature>
<dbReference type="EMBL" id="JAAGAX010000008">
    <property type="protein sequence ID" value="KAF2305709.1"/>
    <property type="molecule type" value="Genomic_DNA"/>
</dbReference>
<dbReference type="AlphaFoldDB" id="A0A6A6M1A9"/>
<evidence type="ECO:0000259" key="1">
    <source>
        <dbReference type="Pfam" id="PF07714"/>
    </source>
</evidence>
<dbReference type="Proteomes" id="UP000467840">
    <property type="component" value="Chromosome 9"/>
</dbReference>
<dbReference type="Gene3D" id="1.10.510.10">
    <property type="entry name" value="Transferase(Phosphotransferase) domain 1"/>
    <property type="match status" value="2"/>
</dbReference>
<dbReference type="PANTHER" id="PTHR48055:SF29">
    <property type="entry name" value="LEUCINE-RICH RECEPTOR-LIKE KINASE FAMILY PROTEIN"/>
    <property type="match status" value="1"/>
</dbReference>
<evidence type="ECO:0000313" key="2">
    <source>
        <dbReference type="EMBL" id="KAF2305709.1"/>
    </source>
</evidence>
<comment type="caution">
    <text evidence="2">The sequence shown here is derived from an EMBL/GenBank/DDBJ whole genome shotgun (WGS) entry which is preliminary data.</text>
</comment>
<sequence length="163" mass="18523">MAEMETLGKIKHRNLVPLLGYCKVGEERLLVYEFMEYGSLDEMLHGTVRTRDRRVLTWDERKKIARGKRPTDKEDFGDTNLVGWVKMKASEGKQMEVIDPELLSVTKGTDEAEAEEVNEMVRYLEISLQCVDDFPSKRPNMLQVVALLRELMPGSANGSSNSG</sequence>